<evidence type="ECO:0000313" key="1">
    <source>
        <dbReference type="EMBL" id="CAH2068503.1"/>
    </source>
</evidence>
<organism evidence="1 2">
    <name type="scientific">Iphiclides podalirius</name>
    <name type="common">scarce swallowtail</name>
    <dbReference type="NCBI Taxonomy" id="110791"/>
    <lineage>
        <taxon>Eukaryota</taxon>
        <taxon>Metazoa</taxon>
        <taxon>Ecdysozoa</taxon>
        <taxon>Arthropoda</taxon>
        <taxon>Hexapoda</taxon>
        <taxon>Insecta</taxon>
        <taxon>Pterygota</taxon>
        <taxon>Neoptera</taxon>
        <taxon>Endopterygota</taxon>
        <taxon>Lepidoptera</taxon>
        <taxon>Glossata</taxon>
        <taxon>Ditrysia</taxon>
        <taxon>Papilionoidea</taxon>
        <taxon>Papilionidae</taxon>
        <taxon>Papilioninae</taxon>
        <taxon>Iphiclides</taxon>
    </lineage>
</organism>
<protein>
    <submittedName>
        <fullName evidence="1">Uncharacterized protein</fullName>
    </submittedName>
</protein>
<sequence length="85" mass="9491">MLEADEVDIDFFTPVASTSLAKIFGSDSKIEENENATLKYIPTPPQSLTHKEETKATKIIYACAVFGYEWLNNEYVSRGKLDAQG</sequence>
<dbReference type="Proteomes" id="UP000837857">
    <property type="component" value="Chromosome 5"/>
</dbReference>
<keyword evidence="2" id="KW-1185">Reference proteome</keyword>
<accession>A0ABN8IYB3</accession>
<feature type="non-terminal residue" evidence="1">
    <location>
        <position position="85"/>
    </location>
</feature>
<reference evidence="1" key="1">
    <citation type="submission" date="2022-03" db="EMBL/GenBank/DDBJ databases">
        <authorList>
            <person name="Martin H S."/>
        </authorList>
    </citation>
    <scope>NUCLEOTIDE SEQUENCE</scope>
</reference>
<evidence type="ECO:0000313" key="2">
    <source>
        <dbReference type="Proteomes" id="UP000837857"/>
    </source>
</evidence>
<gene>
    <name evidence="1" type="ORF">IPOD504_LOCUS14378</name>
</gene>
<name>A0ABN8IYB3_9NEOP</name>
<proteinExistence type="predicted"/>
<dbReference type="EMBL" id="OW152817">
    <property type="protein sequence ID" value="CAH2068503.1"/>
    <property type="molecule type" value="Genomic_DNA"/>
</dbReference>